<dbReference type="VEuPathDB" id="PlasmoDB:PmUG01_10046700"/>
<evidence type="ECO:0000259" key="7">
    <source>
        <dbReference type="Pfam" id="PF05756"/>
    </source>
</evidence>
<feature type="compositionally biased region" description="Polar residues" evidence="5">
    <location>
        <begin position="232"/>
        <end position="243"/>
    </location>
</feature>
<comment type="function">
    <text evidence="1">S antigens are soluble heat-stable proteins present in the sera of some infected individuals.</text>
</comment>
<dbReference type="EMBL" id="FLQW01003301">
    <property type="protein sequence ID" value="SBS95402.1"/>
    <property type="molecule type" value="Genomic_DNA"/>
</dbReference>
<keyword evidence="4" id="KW-0677">Repeat</keyword>
<feature type="chain" id="PRO_5008381103" description="S-antigen protein" evidence="6">
    <location>
        <begin position="24"/>
        <end position="386"/>
    </location>
</feature>
<evidence type="ECO:0000256" key="4">
    <source>
        <dbReference type="ARBA" id="ARBA00022737"/>
    </source>
</evidence>
<keyword evidence="6" id="KW-0732">Signal</keyword>
<feature type="compositionally biased region" description="Polar residues" evidence="5">
    <location>
        <begin position="194"/>
        <end position="217"/>
    </location>
</feature>
<feature type="compositionally biased region" description="Low complexity" evidence="5">
    <location>
        <begin position="176"/>
        <end position="193"/>
    </location>
</feature>
<feature type="compositionally biased region" description="Polar residues" evidence="5">
    <location>
        <begin position="48"/>
        <end position="68"/>
    </location>
</feature>
<evidence type="ECO:0000256" key="6">
    <source>
        <dbReference type="SAM" id="SignalP"/>
    </source>
</evidence>
<dbReference type="AlphaFoldDB" id="A0A1A8WU70"/>
<feature type="compositionally biased region" description="Basic and acidic residues" evidence="5">
    <location>
        <begin position="218"/>
        <end position="231"/>
    </location>
</feature>
<feature type="compositionally biased region" description="Polar residues" evidence="5">
    <location>
        <begin position="150"/>
        <end position="160"/>
    </location>
</feature>
<evidence type="ECO:0000256" key="3">
    <source>
        <dbReference type="ARBA" id="ARBA00015853"/>
    </source>
</evidence>
<proteinExistence type="predicted"/>
<dbReference type="InterPro" id="IPR010784">
    <property type="entry name" value="Merozoite_SPAM"/>
</dbReference>
<accession>A0A1A8WU70</accession>
<evidence type="ECO:0000256" key="2">
    <source>
        <dbReference type="ARBA" id="ARBA00004290"/>
    </source>
</evidence>
<dbReference type="InterPro" id="IPR008825">
    <property type="entry name" value="S-antigen"/>
</dbReference>
<dbReference type="Proteomes" id="UP000078597">
    <property type="component" value="Unassembled WGS sequence"/>
</dbReference>
<feature type="signal peptide" evidence="6">
    <location>
        <begin position="1"/>
        <end position="23"/>
    </location>
</feature>
<reference evidence="9" key="1">
    <citation type="submission" date="2016-05" db="EMBL/GenBank/DDBJ databases">
        <authorList>
            <person name="Naeem Raeece"/>
        </authorList>
    </citation>
    <scope>NUCLEOTIDE SEQUENCE [LARGE SCALE GENOMIC DNA]</scope>
</reference>
<feature type="compositionally biased region" description="Polar residues" evidence="5">
    <location>
        <begin position="27"/>
        <end position="39"/>
    </location>
</feature>
<feature type="region of interest" description="Disordered" evidence="5">
    <location>
        <begin position="143"/>
        <end position="344"/>
    </location>
</feature>
<protein>
    <recommendedName>
        <fullName evidence="3">S-antigen protein</fullName>
    </recommendedName>
</protein>
<feature type="compositionally biased region" description="Basic and acidic residues" evidence="5">
    <location>
        <begin position="313"/>
        <end position="344"/>
    </location>
</feature>
<dbReference type="Pfam" id="PF05756">
    <property type="entry name" value="S-antigen"/>
    <property type="match status" value="1"/>
</dbReference>
<comment type="subcellular location">
    <subcellularLocation>
        <location evidence="2">Parasitophorous vacuole</location>
    </subcellularLocation>
</comment>
<name>A0A1A8WU70_PLAMA</name>
<feature type="compositionally biased region" description="Acidic residues" evidence="5">
    <location>
        <begin position="253"/>
        <end position="278"/>
    </location>
</feature>
<feature type="domain" description="S-antigen" evidence="7">
    <location>
        <begin position="1"/>
        <end position="68"/>
    </location>
</feature>
<dbReference type="GO" id="GO:0020003">
    <property type="term" value="C:symbiont-containing vacuole"/>
    <property type="evidence" value="ECO:0007669"/>
    <property type="project" value="UniProtKB-SubCell"/>
</dbReference>
<evidence type="ECO:0000313" key="8">
    <source>
        <dbReference type="EMBL" id="SBS95402.1"/>
    </source>
</evidence>
<dbReference type="Pfam" id="PF07133">
    <property type="entry name" value="Merozoite_SPAM"/>
    <property type="match status" value="1"/>
</dbReference>
<evidence type="ECO:0000256" key="1">
    <source>
        <dbReference type="ARBA" id="ARBA00003457"/>
    </source>
</evidence>
<evidence type="ECO:0000256" key="5">
    <source>
        <dbReference type="SAM" id="MobiDB-lite"/>
    </source>
</evidence>
<organism evidence="8 9">
    <name type="scientific">Plasmodium malariae</name>
    <dbReference type="NCBI Taxonomy" id="5858"/>
    <lineage>
        <taxon>Eukaryota</taxon>
        <taxon>Sar</taxon>
        <taxon>Alveolata</taxon>
        <taxon>Apicomplexa</taxon>
        <taxon>Aconoidasida</taxon>
        <taxon>Haemosporida</taxon>
        <taxon>Plasmodiidae</taxon>
        <taxon>Plasmodium</taxon>
        <taxon>Plasmodium (Plasmodium)</taxon>
    </lineage>
</organism>
<gene>
    <name evidence="8" type="ORF">PMALA_047280</name>
</gene>
<feature type="region of interest" description="Disordered" evidence="5">
    <location>
        <begin position="27"/>
        <end position="125"/>
    </location>
</feature>
<sequence length="386" mass="42833">MKRVLNITFYLIFFYFCIYISSARPTNNDNNEQGINNRKNNLRKGSEYNGQLIGSSDNGDANLQQDGNHINMVGNDGHGASGGDNTRESTVNLRSVQAEGVESQSGTTHHEHGSGLTTSTETAVEGCTKPDCTDCTRGDRTVCPEESCTERSTGSRTECSTEGAKCSDQKCTKCNSTTSETTSHTGHSEGSSGVSDTTVQTPVRDSQTSQNRTNSEQADVRSEDQGSKSEPDTTVTNSLQEITLTDKGNIDITNEEELVKEEIEDVDNDDTEEEEEQEQVITEDTIKEDMEEEEEDDEDEEEEEQEEEQIQQENEKETSQKNEEKESRTNDTKAHDSLAKDYREDIEIKKMADTFVSTLISLLDNSNGVNSTIKDLSKDITQFLLT</sequence>
<feature type="compositionally biased region" description="Acidic residues" evidence="5">
    <location>
        <begin position="289"/>
        <end position="310"/>
    </location>
</feature>
<evidence type="ECO:0000313" key="9">
    <source>
        <dbReference type="Proteomes" id="UP000078597"/>
    </source>
</evidence>